<dbReference type="InterPro" id="IPR002172">
    <property type="entry name" value="LDrepeatLR_classA_rpt"/>
</dbReference>
<evidence type="ECO:0000256" key="3">
    <source>
        <dbReference type="SAM" id="MobiDB-lite"/>
    </source>
</evidence>
<evidence type="ECO:0000256" key="4">
    <source>
        <dbReference type="SAM" id="Phobius"/>
    </source>
</evidence>
<reference evidence="7" key="3">
    <citation type="submission" date="2022-06" db="UniProtKB">
        <authorList>
            <consortium name="EnsemblMetazoa"/>
        </authorList>
    </citation>
    <scope>IDENTIFICATION</scope>
</reference>
<dbReference type="Gene3D" id="4.10.400.10">
    <property type="entry name" value="Low-density Lipoprotein Receptor"/>
    <property type="match status" value="1"/>
</dbReference>
<protein>
    <submittedName>
        <fullName evidence="6 7">Uncharacterized protein</fullName>
    </submittedName>
</protein>
<name>A0A834RJU4_SARSC</name>
<dbReference type="InterPro" id="IPR036055">
    <property type="entry name" value="LDL_receptor-like_sf"/>
</dbReference>
<feature type="compositionally biased region" description="Low complexity" evidence="3">
    <location>
        <begin position="288"/>
        <end position="298"/>
    </location>
</feature>
<feature type="region of interest" description="Disordered" evidence="3">
    <location>
        <begin position="198"/>
        <end position="312"/>
    </location>
</feature>
<feature type="compositionally biased region" description="Basic and acidic residues" evidence="3">
    <location>
        <begin position="113"/>
        <end position="144"/>
    </location>
</feature>
<dbReference type="SMART" id="SM00192">
    <property type="entry name" value="LDLa"/>
    <property type="match status" value="1"/>
</dbReference>
<keyword evidence="4" id="KW-1133">Transmembrane helix</keyword>
<dbReference type="EnsemblMetazoa" id="SSS_890s_mrna">
    <property type="protein sequence ID" value="KAF7495428.1"/>
    <property type="gene ID" value="SSS_890"/>
</dbReference>
<gene>
    <name evidence="6" type="ORF">SSS_890</name>
</gene>
<keyword evidence="1" id="KW-1015">Disulfide bond</keyword>
<evidence type="ECO:0000256" key="5">
    <source>
        <dbReference type="SAM" id="SignalP"/>
    </source>
</evidence>
<accession>A0A834RJU4</accession>
<feature type="region of interest" description="Disordered" evidence="3">
    <location>
        <begin position="107"/>
        <end position="154"/>
    </location>
</feature>
<feature type="compositionally biased region" description="Basic and acidic residues" evidence="3">
    <location>
        <begin position="246"/>
        <end position="265"/>
    </location>
</feature>
<dbReference type="AlphaFoldDB" id="A0A834RJU4"/>
<feature type="compositionally biased region" description="Acidic residues" evidence="3">
    <location>
        <begin position="203"/>
        <end position="213"/>
    </location>
</feature>
<evidence type="ECO:0000313" key="6">
    <source>
        <dbReference type="EMBL" id="KAF7495428.1"/>
    </source>
</evidence>
<dbReference type="EMBL" id="WVUK01000048">
    <property type="protein sequence ID" value="KAF7495428.1"/>
    <property type="molecule type" value="Genomic_DNA"/>
</dbReference>
<sequence length="725" mass="82779">MEFHSKFLHLPPLLLLLLSLVIGAVIVESKLSVPFQEFATPKPAIAKKVYYLQEHCSICEKFRPDFTKIKLPPEENKTLSEPPTTSVSSTIVGQQSTTVEPIKVISNDADQFESNKTEEDSLKRVPRETSTEKSKKEKKTDKFSSETQKLPRIQLLQLDKNAKFDKDSSKNSTLKWRKAFENIKAKWIQAYENRTGEKIETDKSDDDVEDEQSQSEHKDKKIASKKNSIKDERIEMDESDPSELDSSEKTEINDEQEKVIEKGELEQIFLDPITQPSIIIRSKRPETESSSNDETTTSDAEKSSTLSKPRTNSTYEKCRLLIRFNTTSMSPEMLQKNSPKNVEGEEENEDVMNGGAATTSTPIDSSIDETSKNSSESKPFDLGLIINIDKIIDSMISAINKTQSQYRKNPYDDKIKIYTSDPNMTEYWYGGKKMNQWKGGEKSNRTKRSVNDPFIDLIDMDDIVTLLTQNESIDLNIANEKWILIERKIFFDDPDSDTNEELIINMYFKPKEEKEEETALEKDGKAKHKKSKRSHHKLTCPKGTFDCESNGKFCIPESLRCNGENNCGNGRDEKIDCGSSLNLFYIYNDNQDIEIDSNLQNMLWLGARILFILFATSLLLYILLMLCRLCDRLRSNSGPLYLIPKGNYISISGDSIEQKPLKSMRSKIDSKDAQIREYIYVNNNYGQPQGSTVVSTNVDPMNKSNYKPADYPPLYEDSFPNYGTK</sequence>
<dbReference type="Proteomes" id="UP000070412">
    <property type="component" value="Unassembled WGS sequence"/>
</dbReference>
<feature type="compositionally biased region" description="Polar residues" evidence="3">
    <location>
        <begin position="303"/>
        <end position="312"/>
    </location>
</feature>
<feature type="signal peptide" evidence="5">
    <location>
        <begin position="1"/>
        <end position="23"/>
    </location>
</feature>
<feature type="compositionally biased region" description="Polar residues" evidence="3">
    <location>
        <begin position="329"/>
        <end position="340"/>
    </location>
</feature>
<reference evidence="8" key="1">
    <citation type="journal article" date="2020" name="PLoS Negl. Trop. Dis.">
        <title>High-quality nuclear genome for Sarcoptes scabiei-A critical resource for a neglected parasite.</title>
        <authorList>
            <person name="Korhonen P.K."/>
            <person name="Gasser R.B."/>
            <person name="Ma G."/>
            <person name="Wang T."/>
            <person name="Stroehlein A.J."/>
            <person name="Young N.D."/>
            <person name="Ang C.S."/>
            <person name="Fernando D.D."/>
            <person name="Lu H.C."/>
            <person name="Taylor S."/>
            <person name="Reynolds S.L."/>
            <person name="Mofiz E."/>
            <person name="Najaraj S.H."/>
            <person name="Gowda H."/>
            <person name="Madugundu A."/>
            <person name="Renuse S."/>
            <person name="Holt D."/>
            <person name="Pandey A."/>
            <person name="Papenfuss A.T."/>
            <person name="Fischer K."/>
        </authorList>
    </citation>
    <scope>NUCLEOTIDE SEQUENCE [LARGE SCALE GENOMIC DNA]</scope>
</reference>
<feature type="compositionally biased region" description="Basic and acidic residues" evidence="3">
    <location>
        <begin position="214"/>
        <end position="233"/>
    </location>
</feature>
<dbReference type="CDD" id="cd00112">
    <property type="entry name" value="LDLa"/>
    <property type="match status" value="1"/>
</dbReference>
<feature type="region of interest" description="Disordered" evidence="3">
    <location>
        <begin position="329"/>
        <end position="376"/>
    </location>
</feature>
<organism evidence="6">
    <name type="scientific">Sarcoptes scabiei</name>
    <name type="common">Itch mite</name>
    <name type="synonym">Acarus scabiei</name>
    <dbReference type="NCBI Taxonomy" id="52283"/>
    <lineage>
        <taxon>Eukaryota</taxon>
        <taxon>Metazoa</taxon>
        <taxon>Ecdysozoa</taxon>
        <taxon>Arthropoda</taxon>
        <taxon>Chelicerata</taxon>
        <taxon>Arachnida</taxon>
        <taxon>Acari</taxon>
        <taxon>Acariformes</taxon>
        <taxon>Sarcoptiformes</taxon>
        <taxon>Astigmata</taxon>
        <taxon>Psoroptidia</taxon>
        <taxon>Sarcoptoidea</taxon>
        <taxon>Sarcoptidae</taxon>
        <taxon>Sarcoptinae</taxon>
        <taxon>Sarcoptes</taxon>
    </lineage>
</organism>
<evidence type="ECO:0000256" key="1">
    <source>
        <dbReference type="ARBA" id="ARBA00023157"/>
    </source>
</evidence>
<keyword evidence="4" id="KW-0472">Membrane</keyword>
<dbReference type="SUPFAM" id="SSF57424">
    <property type="entry name" value="LDL receptor-like module"/>
    <property type="match status" value="1"/>
</dbReference>
<comment type="caution">
    <text evidence="2">Lacks conserved residue(s) required for the propagation of feature annotation.</text>
</comment>
<evidence type="ECO:0000313" key="8">
    <source>
        <dbReference type="Proteomes" id="UP000070412"/>
    </source>
</evidence>
<dbReference type="Pfam" id="PF00057">
    <property type="entry name" value="Ldl_recept_a"/>
    <property type="match status" value="1"/>
</dbReference>
<keyword evidence="5" id="KW-0732">Signal</keyword>
<feature type="compositionally biased region" description="Acidic residues" evidence="3">
    <location>
        <begin position="234"/>
        <end position="245"/>
    </location>
</feature>
<feature type="compositionally biased region" description="Polar residues" evidence="3">
    <location>
        <begin position="79"/>
        <end position="93"/>
    </location>
</feature>
<dbReference type="PROSITE" id="PS50068">
    <property type="entry name" value="LDLRA_2"/>
    <property type="match status" value="1"/>
</dbReference>
<feature type="region of interest" description="Disordered" evidence="3">
    <location>
        <begin position="73"/>
        <end position="93"/>
    </location>
</feature>
<proteinExistence type="predicted"/>
<reference evidence="6" key="2">
    <citation type="submission" date="2020-01" db="EMBL/GenBank/DDBJ databases">
        <authorList>
            <person name="Korhonen P.K.K."/>
            <person name="Guangxu M.G."/>
            <person name="Wang T.W."/>
            <person name="Stroehlein A.J.S."/>
            <person name="Young N.D."/>
            <person name="Ang C.-S.A."/>
            <person name="Fernando D.W.F."/>
            <person name="Lu H.L."/>
            <person name="Taylor S.T."/>
            <person name="Ehtesham M.E.M."/>
            <person name="Najaraj S.H.N."/>
            <person name="Harsha G.H.G."/>
            <person name="Madugundu A.M."/>
            <person name="Renuse S.R."/>
            <person name="Holt D.H."/>
            <person name="Pandey A.P."/>
            <person name="Papenfuss A.P."/>
            <person name="Gasser R.B.G."/>
            <person name="Fischer K.F."/>
        </authorList>
    </citation>
    <scope>NUCLEOTIDE SEQUENCE</scope>
    <source>
        <strain evidence="6">SSS_KF_BRIS2020</strain>
    </source>
</reference>
<feature type="chain" id="PRO_5038316171" evidence="5">
    <location>
        <begin position="24"/>
        <end position="725"/>
    </location>
</feature>
<evidence type="ECO:0000313" key="7">
    <source>
        <dbReference type="EnsemblMetazoa" id="KAF7495428.1"/>
    </source>
</evidence>
<keyword evidence="4" id="KW-0812">Transmembrane</keyword>
<keyword evidence="8" id="KW-1185">Reference proteome</keyword>
<feature type="transmembrane region" description="Helical" evidence="4">
    <location>
        <begin position="602"/>
        <end position="624"/>
    </location>
</feature>
<evidence type="ECO:0000256" key="2">
    <source>
        <dbReference type="PROSITE-ProRule" id="PRU00124"/>
    </source>
</evidence>
<dbReference type="OrthoDB" id="6515556at2759"/>